<keyword evidence="2 6" id="KW-0472">Membrane</keyword>
<keyword evidence="1 6" id="KW-0732">Signal</keyword>
<feature type="domain" description="Outer membrane lipoprotein BamD-like" evidence="7">
    <location>
        <begin position="21"/>
        <end position="236"/>
    </location>
</feature>
<evidence type="ECO:0000259" key="7">
    <source>
        <dbReference type="Pfam" id="PF13525"/>
    </source>
</evidence>
<evidence type="ECO:0000256" key="3">
    <source>
        <dbReference type="ARBA" id="ARBA00023139"/>
    </source>
</evidence>
<comment type="subunit">
    <text evidence="6">Part of the Bam complex.</text>
</comment>
<comment type="function">
    <text evidence="6">Part of the outer membrane protein assembly complex, which is involved in assembly and insertion of beta-barrel proteins into the outer membrane.</text>
</comment>
<dbReference type="SUPFAM" id="SSF48452">
    <property type="entry name" value="TPR-like"/>
    <property type="match status" value="1"/>
</dbReference>
<dbReference type="PANTHER" id="PTHR37423:SF1">
    <property type="entry name" value="OUTER MEMBRANE PROTEIN ASSEMBLY FACTOR BAMD"/>
    <property type="match status" value="1"/>
</dbReference>
<dbReference type="CDD" id="cd15830">
    <property type="entry name" value="BamD"/>
    <property type="match status" value="1"/>
</dbReference>
<keyword evidence="9" id="KW-1185">Reference proteome</keyword>
<dbReference type="HOGENOM" id="CLU_065982_0_1_4"/>
<reference evidence="8 9" key="1">
    <citation type="journal article" date="2012" name="Appl. Environ. Microbiol.">
        <title>Draft genome sequence of a psychrotolerant sulfur-oxidizing bacterium, Sulfuricella denitrificans skB26, and proteomic insights into cold adaptation.</title>
        <authorList>
            <person name="Watanabe T."/>
            <person name="Kojima H."/>
            <person name="Fukui M."/>
        </authorList>
    </citation>
    <scope>NUCLEOTIDE SEQUENCE [LARGE SCALE GENOMIC DNA]</scope>
    <source>
        <strain evidence="9">skB26</strain>
    </source>
</reference>
<dbReference type="eggNOG" id="COG4105">
    <property type="taxonomic scope" value="Bacteria"/>
</dbReference>
<dbReference type="AlphaFoldDB" id="S6AHM6"/>
<organism evidence="8 9">
    <name type="scientific">Sulfuricella denitrificans (strain DSM 22764 / NBRC 105220 / skB26)</name>
    <dbReference type="NCBI Taxonomy" id="1163617"/>
    <lineage>
        <taxon>Bacteria</taxon>
        <taxon>Pseudomonadati</taxon>
        <taxon>Pseudomonadota</taxon>
        <taxon>Betaproteobacteria</taxon>
        <taxon>Nitrosomonadales</taxon>
        <taxon>Sulfuricellaceae</taxon>
        <taxon>Sulfuricella</taxon>
    </lineage>
</organism>
<gene>
    <name evidence="6" type="primary">bamD</name>
    <name evidence="8" type="ORF">SCD_n01845</name>
</gene>
<evidence type="ECO:0000313" key="9">
    <source>
        <dbReference type="Proteomes" id="UP000015559"/>
    </source>
</evidence>
<protein>
    <recommendedName>
        <fullName evidence="6">Outer membrane protein assembly factor BamD</fullName>
    </recommendedName>
</protein>
<dbReference type="Gene3D" id="1.25.40.10">
    <property type="entry name" value="Tetratricopeptide repeat domain"/>
    <property type="match status" value="1"/>
</dbReference>
<evidence type="ECO:0000256" key="1">
    <source>
        <dbReference type="ARBA" id="ARBA00022729"/>
    </source>
</evidence>
<dbReference type="Proteomes" id="UP000015559">
    <property type="component" value="Chromosome"/>
</dbReference>
<dbReference type="PANTHER" id="PTHR37423">
    <property type="entry name" value="SOLUBLE LYTIC MUREIN TRANSGLYCOSYLASE-RELATED"/>
    <property type="match status" value="1"/>
</dbReference>
<dbReference type="InterPro" id="IPR039565">
    <property type="entry name" value="BamD-like"/>
</dbReference>
<keyword evidence="5 8" id="KW-0449">Lipoprotein</keyword>
<evidence type="ECO:0000256" key="4">
    <source>
        <dbReference type="ARBA" id="ARBA00023237"/>
    </source>
</evidence>
<accession>S6AHM6</accession>
<dbReference type="GO" id="GO:1990063">
    <property type="term" value="C:Bam protein complex"/>
    <property type="evidence" value="ECO:0007669"/>
    <property type="project" value="TreeGrafter"/>
</dbReference>
<comment type="similarity">
    <text evidence="6">Belongs to the BamD family.</text>
</comment>
<dbReference type="GO" id="GO:0051205">
    <property type="term" value="P:protein insertion into membrane"/>
    <property type="evidence" value="ECO:0007669"/>
    <property type="project" value="UniProtKB-UniRule"/>
</dbReference>
<dbReference type="Pfam" id="PF13525">
    <property type="entry name" value="YfiO"/>
    <property type="match status" value="1"/>
</dbReference>
<dbReference type="GO" id="GO:0043165">
    <property type="term" value="P:Gram-negative-bacterium-type cell outer membrane assembly"/>
    <property type="evidence" value="ECO:0007669"/>
    <property type="project" value="UniProtKB-UniRule"/>
</dbReference>
<dbReference type="InterPro" id="IPR011990">
    <property type="entry name" value="TPR-like_helical_dom_sf"/>
</dbReference>
<evidence type="ECO:0000256" key="5">
    <source>
        <dbReference type="ARBA" id="ARBA00023288"/>
    </source>
</evidence>
<dbReference type="InterPro" id="IPR017689">
    <property type="entry name" value="BamD"/>
</dbReference>
<keyword evidence="4 6" id="KW-0998">Cell outer membrane</keyword>
<evidence type="ECO:0000256" key="6">
    <source>
        <dbReference type="HAMAP-Rule" id="MF_00922"/>
    </source>
</evidence>
<evidence type="ECO:0000256" key="2">
    <source>
        <dbReference type="ARBA" id="ARBA00023136"/>
    </source>
</evidence>
<dbReference type="KEGG" id="sdr:SCD_n01845"/>
<name>S6AHM6_SULDS</name>
<dbReference type="EMBL" id="AP013066">
    <property type="protein sequence ID" value="BAN35656.1"/>
    <property type="molecule type" value="Genomic_DNA"/>
</dbReference>
<dbReference type="STRING" id="1163617.SCD_n01845"/>
<keyword evidence="3" id="KW-0564">Palmitate</keyword>
<proteinExistence type="inferred from homology"/>
<evidence type="ECO:0000313" key="8">
    <source>
        <dbReference type="EMBL" id="BAN35656.1"/>
    </source>
</evidence>
<comment type="subcellular location">
    <subcellularLocation>
        <location evidence="6">Cell outer membrane</location>
    </subcellularLocation>
</comment>
<dbReference type="HAMAP" id="MF_00922">
    <property type="entry name" value="OM_assembly_BamD"/>
    <property type="match status" value="1"/>
</dbReference>
<dbReference type="NCBIfam" id="TIGR03302">
    <property type="entry name" value="OM_YfiO"/>
    <property type="match status" value="1"/>
</dbReference>
<sequence>MLITGCGLLPEVQDETKGWSAQKLYVEAKDQMADGGYEKAIQYFEKLEARYPYGRYAQQAQIEIAYAYFKANEPASALAACDRFIKLHPNHPNVDYIYYLKGLVNFNDDLGFLGALTEKIAESSETLAPLARQDMSERDPKASREAFESFKELATRFPGSKYTPDAIARMKYLVNALASHEVHVARYYYRRGAYIAAVNRAQTTMQQYPQAPATEEALTIMIKAYDALGMNDLRDDTLRIMQKNFPNSRYFALVKKAETPWWKIW</sequence>